<evidence type="ECO:0000259" key="6">
    <source>
        <dbReference type="Pfam" id="PF13460"/>
    </source>
</evidence>
<proteinExistence type="inferred from homology"/>
<evidence type="ECO:0000256" key="3">
    <source>
        <dbReference type="ARBA" id="ARBA00042000"/>
    </source>
</evidence>
<dbReference type="InterPro" id="IPR051207">
    <property type="entry name" value="ComplexI_NDUFA9_subunit"/>
</dbReference>
<dbReference type="PANTHER" id="PTHR12126">
    <property type="entry name" value="NADH-UBIQUINONE OXIDOREDUCTASE 39 KDA SUBUNIT-RELATED"/>
    <property type="match status" value="1"/>
</dbReference>
<accession>A0A2B4T2D6</accession>
<dbReference type="InterPro" id="IPR036291">
    <property type="entry name" value="NAD(P)-bd_dom_sf"/>
</dbReference>
<evidence type="ECO:0000313" key="7">
    <source>
        <dbReference type="EMBL" id="PFX34948.1"/>
    </source>
</evidence>
<keyword evidence="8" id="KW-1185">Reference proteome</keyword>
<protein>
    <recommendedName>
        <fullName evidence="2">NADH dehydrogenase [ubiquinone] 1 alpha subcomplex subunit 9, mitochondrial</fullName>
    </recommendedName>
    <alternativeName>
        <fullName evidence="4">Complex I-39kD</fullName>
    </alternativeName>
    <alternativeName>
        <fullName evidence="3">NADH-ubiquinone oxidoreductase 39 kDa subunit</fullName>
    </alternativeName>
</protein>
<dbReference type="AlphaFoldDB" id="A0A2B4T2D6"/>
<dbReference type="OrthoDB" id="275457at2759"/>
<keyword evidence="7" id="KW-0830">Ubiquinone</keyword>
<dbReference type="STRING" id="50429.A0A2B4T2D6"/>
<dbReference type="FunFam" id="3.40.50.720:FF:001176">
    <property type="entry name" value="NADH dehydrogenase [ubiquinone] 1 alpha subcomplex subunit 9, mitochondrial"/>
    <property type="match status" value="1"/>
</dbReference>
<dbReference type="InterPro" id="IPR016040">
    <property type="entry name" value="NAD(P)-bd_dom"/>
</dbReference>
<comment type="subunit">
    <text evidence="5">Complex I is composed of 45 different subunits. This a component of the hydrophobic protein fraction. Interacts with BLOC1S1. Interacts with SLC2A4. Interacts with CLOCK. Interacts with RAB5IF.</text>
</comment>
<gene>
    <name evidence="7" type="primary">Ndufa9</name>
    <name evidence="7" type="ORF">AWC38_SpisGene63</name>
</gene>
<evidence type="ECO:0000256" key="5">
    <source>
        <dbReference type="ARBA" id="ARBA00046455"/>
    </source>
</evidence>
<dbReference type="GO" id="GO:0044877">
    <property type="term" value="F:protein-containing complex binding"/>
    <property type="evidence" value="ECO:0007669"/>
    <property type="project" value="TreeGrafter"/>
</dbReference>
<dbReference type="Pfam" id="PF13460">
    <property type="entry name" value="NAD_binding_10"/>
    <property type="match status" value="1"/>
</dbReference>
<dbReference type="EMBL" id="LSMT01000001">
    <property type="protein sequence ID" value="PFX34948.1"/>
    <property type="molecule type" value="Genomic_DNA"/>
</dbReference>
<dbReference type="CDD" id="cd05271">
    <property type="entry name" value="NDUFA9_like_SDR_a"/>
    <property type="match status" value="1"/>
</dbReference>
<dbReference type="PANTHER" id="PTHR12126:SF11">
    <property type="entry name" value="NADH DEHYDROGENASE [UBIQUINONE] 1 ALPHA SUBCOMPLEX SUBUNIT 9, MITOCHONDRIAL"/>
    <property type="match status" value="1"/>
</dbReference>
<evidence type="ECO:0000256" key="2">
    <source>
        <dbReference type="ARBA" id="ARBA00040720"/>
    </source>
</evidence>
<sequence length="373" mass="42211">MLVTQCFGKLYCSPTRFAGLALSFKRNVSYLPKAGPGGRSSFSGVVATVFGATGFLGRYVINRLGRRGNQIIVPYRGDEHDYRNLRMMGDLGQIMFFDYHLKDVESVAKVMKHSNCVINLIGRQFETRNFTFEDAHSEGARVIAKAAREAGVKRLIHVSALNASEDSPSKFLQSKAHGEAAVREEFPDATIVRPAKFFGHEDQFLNYYVYLGNIPFGIPLIDGGMNTTKRPVYVADVAQAIVNAVNNDESIGQTFELTGPEEYYLLDILDYIYRLIRKELPYYNISRNMYNLVAWVMEQSIFNPRLTRDMLFREFLSDQVTPGLPGLKDLGVEPHSVEDIAISVLRRHRDCYFFEDSIDSEEPCRPTSSYATQ</sequence>
<feature type="domain" description="NAD(P)-binding" evidence="6">
    <location>
        <begin position="51"/>
        <end position="247"/>
    </location>
</feature>
<dbReference type="Gene3D" id="3.40.50.720">
    <property type="entry name" value="NAD(P)-binding Rossmann-like Domain"/>
    <property type="match status" value="1"/>
</dbReference>
<comment type="caution">
    <text evidence="7">The sequence shown here is derived from an EMBL/GenBank/DDBJ whole genome shotgun (WGS) entry which is preliminary data.</text>
</comment>
<name>A0A2B4T2D6_STYPI</name>
<dbReference type="Proteomes" id="UP000225706">
    <property type="component" value="Unassembled WGS sequence"/>
</dbReference>
<dbReference type="GO" id="GO:0003824">
    <property type="term" value="F:catalytic activity"/>
    <property type="evidence" value="ECO:0007669"/>
    <property type="project" value="UniProtKB-ARBA"/>
</dbReference>
<evidence type="ECO:0000256" key="4">
    <source>
        <dbReference type="ARBA" id="ARBA00043145"/>
    </source>
</evidence>
<reference evidence="8" key="1">
    <citation type="journal article" date="2017" name="bioRxiv">
        <title>Comparative analysis of the genomes of Stylophora pistillata and Acropora digitifera provides evidence for extensive differences between species of corals.</title>
        <authorList>
            <person name="Voolstra C.R."/>
            <person name="Li Y."/>
            <person name="Liew Y.J."/>
            <person name="Baumgarten S."/>
            <person name="Zoccola D."/>
            <person name="Flot J.-F."/>
            <person name="Tambutte S."/>
            <person name="Allemand D."/>
            <person name="Aranda M."/>
        </authorList>
    </citation>
    <scope>NUCLEOTIDE SEQUENCE [LARGE SCALE GENOMIC DNA]</scope>
</reference>
<organism evidence="7 8">
    <name type="scientific">Stylophora pistillata</name>
    <name type="common">Smooth cauliflower coral</name>
    <dbReference type="NCBI Taxonomy" id="50429"/>
    <lineage>
        <taxon>Eukaryota</taxon>
        <taxon>Metazoa</taxon>
        <taxon>Cnidaria</taxon>
        <taxon>Anthozoa</taxon>
        <taxon>Hexacorallia</taxon>
        <taxon>Scleractinia</taxon>
        <taxon>Astrocoeniina</taxon>
        <taxon>Pocilloporidae</taxon>
        <taxon>Stylophora</taxon>
    </lineage>
</organism>
<comment type="similarity">
    <text evidence="1">Belongs to the complex I NDUFA9 subunit family.</text>
</comment>
<evidence type="ECO:0000313" key="8">
    <source>
        <dbReference type="Proteomes" id="UP000225706"/>
    </source>
</evidence>
<dbReference type="GO" id="GO:0005739">
    <property type="term" value="C:mitochondrion"/>
    <property type="evidence" value="ECO:0007669"/>
    <property type="project" value="TreeGrafter"/>
</dbReference>
<evidence type="ECO:0000256" key="1">
    <source>
        <dbReference type="ARBA" id="ARBA00038501"/>
    </source>
</evidence>
<dbReference type="SUPFAM" id="SSF51735">
    <property type="entry name" value="NAD(P)-binding Rossmann-fold domains"/>
    <property type="match status" value="1"/>
</dbReference>